<dbReference type="EMBL" id="JACEGQ020000005">
    <property type="protein sequence ID" value="KAH8509167.1"/>
    <property type="molecule type" value="Genomic_DNA"/>
</dbReference>
<feature type="compositionally biased region" description="Low complexity" evidence="1">
    <location>
        <begin position="664"/>
        <end position="673"/>
    </location>
</feature>
<comment type="caution">
    <text evidence="2">The sequence shown here is derived from an EMBL/GenBank/DDBJ whole genome shotgun (WGS) entry which is preliminary data.</text>
</comment>
<reference evidence="2" key="1">
    <citation type="journal article" date="2021" name="J. Hered.">
        <title>Genome Assembly of Salicaceae Populus deltoides (Eastern Cottonwood) I-69 Based on Nanopore Sequencing and Hi-C Technologies.</title>
        <authorList>
            <person name="Bai S."/>
            <person name="Wu H."/>
            <person name="Zhang J."/>
            <person name="Pan Z."/>
            <person name="Zhao W."/>
            <person name="Li Z."/>
            <person name="Tong C."/>
        </authorList>
    </citation>
    <scope>NUCLEOTIDE SEQUENCE</scope>
    <source>
        <tissue evidence="2">Leaf</tissue>
    </source>
</reference>
<dbReference type="Proteomes" id="UP000807159">
    <property type="component" value="Chromosome 5"/>
</dbReference>
<gene>
    <name evidence="2" type="ORF">H0E87_011076</name>
</gene>
<dbReference type="PANTHER" id="PTHR46445:SF7">
    <property type="entry name" value="GBF-INTERACTING PROTEIN 1 N-TERMINAL DOMAIN-CONTAINING PROTEIN"/>
    <property type="match status" value="1"/>
</dbReference>
<feature type="region of interest" description="Disordered" evidence="1">
    <location>
        <begin position="158"/>
        <end position="184"/>
    </location>
</feature>
<organism evidence="2 3">
    <name type="scientific">Populus deltoides</name>
    <name type="common">Eastern poplar</name>
    <name type="synonym">Eastern cottonwood</name>
    <dbReference type="NCBI Taxonomy" id="3696"/>
    <lineage>
        <taxon>Eukaryota</taxon>
        <taxon>Viridiplantae</taxon>
        <taxon>Streptophyta</taxon>
        <taxon>Embryophyta</taxon>
        <taxon>Tracheophyta</taxon>
        <taxon>Spermatophyta</taxon>
        <taxon>Magnoliopsida</taxon>
        <taxon>eudicotyledons</taxon>
        <taxon>Gunneridae</taxon>
        <taxon>Pentapetalae</taxon>
        <taxon>rosids</taxon>
        <taxon>fabids</taxon>
        <taxon>Malpighiales</taxon>
        <taxon>Salicaceae</taxon>
        <taxon>Saliceae</taxon>
        <taxon>Populus</taxon>
    </lineage>
</organism>
<dbReference type="PANTHER" id="PTHR46445">
    <property type="entry name" value="RNA POLYMERASE II DEGRADATION FACTOR-LIKE PROTEIN (DUF1296)"/>
    <property type="match status" value="1"/>
</dbReference>
<sequence length="680" mass="73198">MKETQESKVWGKNNGFAELKLVVNIMLDMYHLKSAVMAYLGKAAYRKENGLGAPPGPSSSTLIYYVKTANEQPSCNSDFCNVDGRRQATGTGDTIPSYAQMSSGTQAACSGVTAGHVSMVNIVRMGRLHNKGSQITSVTSYTPQDVVDSVSSSQYCRKPSCDSSPSPPVMHQGLQCSHPSQVPETIHDSHVSASFHDEWPVFDQQTAADGTNLTEDRQLEEVQVSESDAANKNPVSNCAESAFPCRRQENVNSAVGDSCWGDSLLRDTSYDSRRCMNDCWEGTGSGIQLPFPNVAAPLNDEVSSAAADLQQLSLGKEEPAVSPSEDDHAVLFPENPELLVEYLQDEQLGSMSDTHRLTGGVGIHKLLFSPPELMRESIHEVPHGHEYTHPTSIPDSNFKKTQELGFPLGVRIHSKAKNLSSLHMQASSTSIPKDLLASTIQSSRYSEYAKSSFIGTQSMSSFGRTVSSASNPAISQSEVLSRSAFSLSVSCSPTLPGVTLAPQPALSQHLSANLSSHPAVPDQFDWLSCNGSEPCSRNLPLSDVNISGYGGFGSAANFPGAILQAAAPPGSAGGHDFLLSQHQERNDFTTLHQNDVDSPRQRIFQFARTVFWTSKRSAAAVTGLIIGPYQQGQQGQQLSQDYGALFHSNAYHSQVGSPPEPHQSLSDLSFSSSRGPVPKQ</sequence>
<name>A0A8T2YVL3_POPDE</name>
<feature type="region of interest" description="Disordered" evidence="1">
    <location>
        <begin position="651"/>
        <end position="680"/>
    </location>
</feature>
<evidence type="ECO:0000313" key="2">
    <source>
        <dbReference type="EMBL" id="KAH8509167.1"/>
    </source>
</evidence>
<proteinExistence type="predicted"/>
<evidence type="ECO:0000313" key="3">
    <source>
        <dbReference type="Proteomes" id="UP000807159"/>
    </source>
</evidence>
<feature type="compositionally biased region" description="Polar residues" evidence="1">
    <location>
        <begin position="174"/>
        <end position="183"/>
    </location>
</feature>
<accession>A0A8T2YVL3</accession>
<dbReference type="AlphaFoldDB" id="A0A8T2YVL3"/>
<evidence type="ECO:0000256" key="1">
    <source>
        <dbReference type="SAM" id="MobiDB-lite"/>
    </source>
</evidence>
<keyword evidence="3" id="KW-1185">Reference proteome</keyword>
<protein>
    <submittedName>
        <fullName evidence="2">Uncharacterized protein</fullName>
    </submittedName>
</protein>